<dbReference type="InterPro" id="IPR012336">
    <property type="entry name" value="Thioredoxin-like_fold"/>
</dbReference>
<dbReference type="Proteomes" id="UP000199109">
    <property type="component" value="Unassembled WGS sequence"/>
</dbReference>
<name>A0A1G6WAE0_9FLAO</name>
<dbReference type="RefSeq" id="WP_091864863.1">
    <property type="nucleotide sequence ID" value="NZ_FNAO01000001.1"/>
</dbReference>
<organism evidence="3 4">
    <name type="scientific">Pricia antarctica</name>
    <dbReference type="NCBI Taxonomy" id="641691"/>
    <lineage>
        <taxon>Bacteria</taxon>
        <taxon>Pseudomonadati</taxon>
        <taxon>Bacteroidota</taxon>
        <taxon>Flavobacteriia</taxon>
        <taxon>Flavobacteriales</taxon>
        <taxon>Flavobacteriaceae</taxon>
        <taxon>Pricia</taxon>
    </lineage>
</organism>
<gene>
    <name evidence="3" type="ORF">SAMN05421636_101224</name>
</gene>
<protein>
    <submittedName>
        <fullName evidence="3">Thioredoxin-like</fullName>
    </submittedName>
</protein>
<feature type="chain" id="PRO_5011580029" evidence="1">
    <location>
        <begin position="21"/>
        <end position="441"/>
    </location>
</feature>
<keyword evidence="4" id="KW-1185">Reference proteome</keyword>
<reference evidence="3 4" key="1">
    <citation type="submission" date="2016-10" db="EMBL/GenBank/DDBJ databases">
        <authorList>
            <person name="de Groot N.N."/>
        </authorList>
    </citation>
    <scope>NUCLEOTIDE SEQUENCE [LARGE SCALE GENOMIC DNA]</scope>
    <source>
        <strain evidence="3 4">DSM 23421</strain>
    </source>
</reference>
<dbReference type="PANTHER" id="PTHR42852">
    <property type="entry name" value="THIOL:DISULFIDE INTERCHANGE PROTEIN DSBE"/>
    <property type="match status" value="1"/>
</dbReference>
<dbReference type="InterPro" id="IPR013766">
    <property type="entry name" value="Thioredoxin_domain"/>
</dbReference>
<dbReference type="Pfam" id="PF13905">
    <property type="entry name" value="Thioredoxin_8"/>
    <property type="match status" value="1"/>
</dbReference>
<proteinExistence type="predicted"/>
<evidence type="ECO:0000259" key="2">
    <source>
        <dbReference type="PROSITE" id="PS51352"/>
    </source>
</evidence>
<dbReference type="Gene3D" id="3.40.30.10">
    <property type="entry name" value="Glutaredoxin"/>
    <property type="match status" value="1"/>
</dbReference>
<evidence type="ECO:0000313" key="4">
    <source>
        <dbReference type="Proteomes" id="UP000199109"/>
    </source>
</evidence>
<dbReference type="InterPro" id="IPR025380">
    <property type="entry name" value="DUF4369"/>
</dbReference>
<evidence type="ECO:0000313" key="3">
    <source>
        <dbReference type="EMBL" id="SDD62035.1"/>
    </source>
</evidence>
<sequence length="441" mass="50261">MKKLVILVLLLSGTIGTAQHSISGTFTPAKDYKWLIAYHLKSGNQAYTVDTAIKNGAFTLNFPAEAEPGTYRLVYAVPQEKFYFDVLYNGKEDVQINFDSKTGVSFTSSKENRIFDAYFKEINAAKQAFIDFYQAGKTDKDAFAKLIDRMETAQNAYEDESEGLLAHHFIAANRSYIPSEYETSETYWQHKKDRYFEHLDLNDPVLQSSAFLTDKLSNYVFTAVSTEKRSKAETQKILQKNIDKIASELKGTDAAYRFHIYHTFYTKATANGFYATADHILDTYLKPLAEETGNQKTVDDIEVQNRLQIGAIPPEITWKDGNTTKTLSEMDGADCYILIFWSSTCSHCLHEIPPLHEKLKQYPDIKVIAVGLEDGKENWEKESAKLPDFEHVLALDHWDSEYAKVYDIHKTPTFFILDANKRIIAKPESDIEVVKFLEGNT</sequence>
<dbReference type="PROSITE" id="PS51352">
    <property type="entry name" value="THIOREDOXIN_2"/>
    <property type="match status" value="1"/>
</dbReference>
<dbReference type="OrthoDB" id="6399635at2"/>
<keyword evidence="1" id="KW-0732">Signal</keyword>
<dbReference type="InterPro" id="IPR050553">
    <property type="entry name" value="Thioredoxin_ResA/DsbE_sf"/>
</dbReference>
<accession>A0A1G6WAE0</accession>
<dbReference type="PANTHER" id="PTHR42852:SF13">
    <property type="entry name" value="PROTEIN DIPZ"/>
    <property type="match status" value="1"/>
</dbReference>
<evidence type="ECO:0000256" key="1">
    <source>
        <dbReference type="SAM" id="SignalP"/>
    </source>
</evidence>
<dbReference type="CDD" id="cd02966">
    <property type="entry name" value="TlpA_like_family"/>
    <property type="match status" value="1"/>
</dbReference>
<dbReference type="EMBL" id="FNAO01000001">
    <property type="protein sequence ID" value="SDD62035.1"/>
    <property type="molecule type" value="Genomic_DNA"/>
</dbReference>
<dbReference type="Pfam" id="PF14289">
    <property type="entry name" value="DUF4369"/>
    <property type="match status" value="1"/>
</dbReference>
<dbReference type="STRING" id="641691.SAMN05421636_101224"/>
<feature type="signal peptide" evidence="1">
    <location>
        <begin position="1"/>
        <end position="20"/>
    </location>
</feature>
<dbReference type="SUPFAM" id="SSF52833">
    <property type="entry name" value="Thioredoxin-like"/>
    <property type="match status" value="1"/>
</dbReference>
<feature type="domain" description="Thioredoxin" evidence="2">
    <location>
        <begin position="307"/>
        <end position="439"/>
    </location>
</feature>
<dbReference type="AlphaFoldDB" id="A0A1G6WAE0"/>
<dbReference type="InterPro" id="IPR036249">
    <property type="entry name" value="Thioredoxin-like_sf"/>
</dbReference>